<evidence type="ECO:0000313" key="4">
    <source>
        <dbReference type="Proteomes" id="UP000665561"/>
    </source>
</evidence>
<dbReference type="Gene3D" id="3.40.50.150">
    <property type="entry name" value="Vaccinia Virus protein VP39"/>
    <property type="match status" value="1"/>
</dbReference>
<dbReference type="InterPro" id="IPR048647">
    <property type="entry name" value="RlmA_N"/>
</dbReference>
<evidence type="ECO:0000259" key="2">
    <source>
        <dbReference type="Pfam" id="PF21302"/>
    </source>
</evidence>
<evidence type="ECO:0000259" key="1">
    <source>
        <dbReference type="Pfam" id="PF13847"/>
    </source>
</evidence>
<gene>
    <name evidence="3" type="ORF">GT019_26315</name>
</gene>
<sequence>MVKQSKRLTSAAAIERIQHIFRCPICKAQMQMITSQRLCCSNEHSFDIARQGYLNLLSRAHNTNYDKNIFVCRRAIGRSGFFDPLHAAISSVVIDRLPTHEPASLLDAGCGEGSHFVNIQEEMMRHNIALPCSVGIDISKEGIGFAAAEYSNATWCVADIANCPFADRQFEIVLNILSPANYSEFRRLIADDGMVIKVIPGREYLKELREVLYEGSNKQAYSNARTLDHFNAHFEIADVESLRYQVDLREPLIEPLLGMTPLSWGTSRERLDKVRAMHVPRVTVDFKILIGKNPLSRQNR</sequence>
<dbReference type="PIRSF" id="PIRSF018249">
    <property type="entry name" value="MyrA_prd"/>
    <property type="match status" value="1"/>
</dbReference>
<dbReference type="PANTHER" id="PTHR43460">
    <property type="entry name" value="METHYLTRANSFERASE"/>
    <property type="match status" value="1"/>
</dbReference>
<feature type="domain" description="23S rRNA (guanine(745)-N(1))-methyltransferase N-terminal" evidence="2">
    <location>
        <begin position="21"/>
        <end position="57"/>
    </location>
</feature>
<name>A0ABW9XYU3_9BACL</name>
<dbReference type="RefSeq" id="WP_161746425.1">
    <property type="nucleotide sequence ID" value="NZ_JAAAMV010000027.1"/>
</dbReference>
<dbReference type="InterPro" id="IPR016718">
    <property type="entry name" value="rRNA_m1G-MeTrfase_A_prd"/>
</dbReference>
<reference evidence="3 4" key="1">
    <citation type="submission" date="2020-01" db="EMBL/GenBank/DDBJ databases">
        <title>Paenibacillus soybeanensis sp. nov. isolated from the nodules of soybean (Glycine max(L.) Merr).</title>
        <authorList>
            <person name="Wang H."/>
        </authorList>
    </citation>
    <scope>NUCLEOTIDE SEQUENCE [LARGE SCALE GENOMIC DNA]</scope>
    <source>
        <strain evidence="3 4">T1</strain>
    </source>
</reference>
<dbReference type="EMBL" id="JAAAMV010000027">
    <property type="protein sequence ID" value="NBD27401.1"/>
    <property type="molecule type" value="Genomic_DNA"/>
</dbReference>
<dbReference type="Pfam" id="PF13847">
    <property type="entry name" value="Methyltransf_31"/>
    <property type="match status" value="1"/>
</dbReference>
<accession>A0ABW9XYU3</accession>
<keyword evidence="3" id="KW-0808">Transferase</keyword>
<keyword evidence="3" id="KW-0489">Methyltransferase</keyword>
<evidence type="ECO:0000313" key="3">
    <source>
        <dbReference type="EMBL" id="NBD27401.1"/>
    </source>
</evidence>
<protein>
    <submittedName>
        <fullName evidence="3">Methyltransferase domain-containing protein</fullName>
    </submittedName>
</protein>
<dbReference type="PANTHER" id="PTHR43460:SF1">
    <property type="entry name" value="METHYLTRANSFERASE TYPE 11 DOMAIN-CONTAINING PROTEIN"/>
    <property type="match status" value="1"/>
</dbReference>
<dbReference type="GO" id="GO:0032259">
    <property type="term" value="P:methylation"/>
    <property type="evidence" value="ECO:0007669"/>
    <property type="project" value="UniProtKB-KW"/>
</dbReference>
<organism evidence="3 4">
    <name type="scientific">Paenibacillus glycinis</name>
    <dbReference type="NCBI Taxonomy" id="2697035"/>
    <lineage>
        <taxon>Bacteria</taxon>
        <taxon>Bacillati</taxon>
        <taxon>Bacillota</taxon>
        <taxon>Bacilli</taxon>
        <taxon>Bacillales</taxon>
        <taxon>Paenibacillaceae</taxon>
        <taxon>Paenibacillus</taxon>
    </lineage>
</organism>
<dbReference type="InterPro" id="IPR025714">
    <property type="entry name" value="Methyltranfer_dom"/>
</dbReference>
<dbReference type="Pfam" id="PF21302">
    <property type="entry name" value="Zn_ribbon_RlmA"/>
    <property type="match status" value="1"/>
</dbReference>
<dbReference type="GO" id="GO:0008168">
    <property type="term" value="F:methyltransferase activity"/>
    <property type="evidence" value="ECO:0007669"/>
    <property type="project" value="UniProtKB-KW"/>
</dbReference>
<feature type="domain" description="Methyltransferase" evidence="1">
    <location>
        <begin position="104"/>
        <end position="176"/>
    </location>
</feature>
<proteinExistence type="predicted"/>
<dbReference type="SUPFAM" id="SSF53335">
    <property type="entry name" value="S-adenosyl-L-methionine-dependent methyltransferases"/>
    <property type="match status" value="1"/>
</dbReference>
<dbReference type="InterPro" id="IPR029063">
    <property type="entry name" value="SAM-dependent_MTases_sf"/>
</dbReference>
<dbReference type="InterPro" id="IPR052939">
    <property type="entry name" value="23S_rRNA_MeTrnsfrase_RlmA"/>
</dbReference>
<comment type="caution">
    <text evidence="3">The sequence shown here is derived from an EMBL/GenBank/DDBJ whole genome shotgun (WGS) entry which is preliminary data.</text>
</comment>
<keyword evidence="4" id="KW-1185">Reference proteome</keyword>
<dbReference type="Proteomes" id="UP000665561">
    <property type="component" value="Unassembled WGS sequence"/>
</dbReference>